<name>A0A550CNP2_9AGAR</name>
<evidence type="ECO:0000313" key="1">
    <source>
        <dbReference type="EMBL" id="TRM66397.1"/>
    </source>
</evidence>
<proteinExistence type="predicted"/>
<reference evidence="1 2" key="1">
    <citation type="journal article" date="2019" name="New Phytol.">
        <title>Comparative genomics reveals unique wood-decay strategies and fruiting body development in the Schizophyllaceae.</title>
        <authorList>
            <person name="Almasi E."/>
            <person name="Sahu N."/>
            <person name="Krizsan K."/>
            <person name="Balint B."/>
            <person name="Kovacs G.M."/>
            <person name="Kiss B."/>
            <person name="Cseklye J."/>
            <person name="Drula E."/>
            <person name="Henrissat B."/>
            <person name="Nagy I."/>
            <person name="Chovatia M."/>
            <person name="Adam C."/>
            <person name="LaButti K."/>
            <person name="Lipzen A."/>
            <person name="Riley R."/>
            <person name="Grigoriev I.V."/>
            <person name="Nagy L.G."/>
        </authorList>
    </citation>
    <scope>NUCLEOTIDE SEQUENCE [LARGE SCALE GENOMIC DNA]</scope>
    <source>
        <strain evidence="1 2">NL-1724</strain>
    </source>
</reference>
<comment type="caution">
    <text evidence="1">The sequence shown here is derived from an EMBL/GenBank/DDBJ whole genome shotgun (WGS) entry which is preliminary data.</text>
</comment>
<accession>A0A550CNP2</accession>
<sequence length="82" mass="9004">MSIVAMASHWHCTDLAQVIVVMLFTLPRLGATSSIVVIAKETCLPRASICLEQYDTSIIITYESTVAVSMVGCAWQKAWMNP</sequence>
<protein>
    <submittedName>
        <fullName evidence="1">Uncharacterized protein</fullName>
    </submittedName>
</protein>
<gene>
    <name evidence="1" type="ORF">BD626DRAFT_202590</name>
</gene>
<dbReference type="EMBL" id="VDMD01000004">
    <property type="protein sequence ID" value="TRM66397.1"/>
    <property type="molecule type" value="Genomic_DNA"/>
</dbReference>
<dbReference type="Proteomes" id="UP000320762">
    <property type="component" value="Unassembled WGS sequence"/>
</dbReference>
<keyword evidence="2" id="KW-1185">Reference proteome</keyword>
<organism evidence="1 2">
    <name type="scientific">Schizophyllum amplum</name>
    <dbReference type="NCBI Taxonomy" id="97359"/>
    <lineage>
        <taxon>Eukaryota</taxon>
        <taxon>Fungi</taxon>
        <taxon>Dikarya</taxon>
        <taxon>Basidiomycota</taxon>
        <taxon>Agaricomycotina</taxon>
        <taxon>Agaricomycetes</taxon>
        <taxon>Agaricomycetidae</taxon>
        <taxon>Agaricales</taxon>
        <taxon>Schizophyllaceae</taxon>
        <taxon>Schizophyllum</taxon>
    </lineage>
</organism>
<dbReference type="AlphaFoldDB" id="A0A550CNP2"/>
<evidence type="ECO:0000313" key="2">
    <source>
        <dbReference type="Proteomes" id="UP000320762"/>
    </source>
</evidence>